<protein>
    <submittedName>
        <fullName evidence="2">Uncharacterized protein</fullName>
    </submittedName>
</protein>
<evidence type="ECO:0000313" key="3">
    <source>
        <dbReference type="Proteomes" id="UP000038009"/>
    </source>
</evidence>
<evidence type="ECO:0000256" key="1">
    <source>
        <dbReference type="SAM" id="MobiDB-lite"/>
    </source>
</evidence>
<gene>
    <name evidence="2" type="ORF">ABL78_8549</name>
</gene>
<comment type="caution">
    <text evidence="2">The sequence shown here is derived from an EMBL/GenBank/DDBJ whole genome shotgun (WGS) entry which is preliminary data.</text>
</comment>
<evidence type="ECO:0000313" key="2">
    <source>
        <dbReference type="EMBL" id="KPI82441.1"/>
    </source>
</evidence>
<feature type="region of interest" description="Disordered" evidence="1">
    <location>
        <begin position="1"/>
        <end position="29"/>
    </location>
</feature>
<name>A0A0N1P8W4_LEPSE</name>
<sequence>MRRLTPGSPRNGSGPHSLRRSVGEGASPPAFPSAIESQYACSGIFVPAASMVTICLFPPRSPVGYLWEKIFALCSGWWMSPMKWISSASDCAMISDVADGFWMASCSIGITDATFIVCTGDTLSLKSASG</sequence>
<proteinExistence type="predicted"/>
<dbReference type="EMBL" id="LJSK01001009">
    <property type="protein sequence ID" value="KPI82441.1"/>
    <property type="molecule type" value="Genomic_DNA"/>
</dbReference>
<dbReference type="VEuPathDB" id="TriTrypDB:Lsey_1013_0010"/>
<accession>A0A0N1P8W4</accession>
<reference evidence="2 3" key="1">
    <citation type="journal article" date="2015" name="PLoS Pathog.">
        <title>Leptomonas seymouri: Adaptations to the Dixenous Life Cycle Analyzed by Genome Sequencing, Transcriptome Profiling and Co-infection with Leishmania donovani.</title>
        <authorList>
            <person name="Kraeva N."/>
            <person name="Butenko A."/>
            <person name="Hlavacova J."/>
            <person name="Kostygov A."/>
            <person name="Myskova J."/>
            <person name="Grybchuk D."/>
            <person name="Lestinova T."/>
            <person name="Votypka J."/>
            <person name="Volf P."/>
            <person name="Opperdoes F."/>
            <person name="Flegontov P."/>
            <person name="Lukes J."/>
            <person name="Yurchenko V."/>
        </authorList>
    </citation>
    <scope>NUCLEOTIDE SEQUENCE [LARGE SCALE GENOMIC DNA]</scope>
    <source>
        <strain evidence="2 3">ATCC 30220</strain>
    </source>
</reference>
<organism evidence="2 3">
    <name type="scientific">Leptomonas seymouri</name>
    <dbReference type="NCBI Taxonomy" id="5684"/>
    <lineage>
        <taxon>Eukaryota</taxon>
        <taxon>Discoba</taxon>
        <taxon>Euglenozoa</taxon>
        <taxon>Kinetoplastea</taxon>
        <taxon>Metakinetoplastina</taxon>
        <taxon>Trypanosomatida</taxon>
        <taxon>Trypanosomatidae</taxon>
        <taxon>Leishmaniinae</taxon>
        <taxon>Leptomonas</taxon>
    </lineage>
</organism>
<dbReference type="AlphaFoldDB" id="A0A0N1P8W4"/>
<keyword evidence="3" id="KW-1185">Reference proteome</keyword>
<dbReference type="Proteomes" id="UP000038009">
    <property type="component" value="Unassembled WGS sequence"/>
</dbReference>